<dbReference type="Gene3D" id="3.40.50.150">
    <property type="entry name" value="Vaccinia Virus protein VP39"/>
    <property type="match status" value="1"/>
</dbReference>
<evidence type="ECO:0000256" key="1">
    <source>
        <dbReference type="ARBA" id="ARBA00022603"/>
    </source>
</evidence>
<name>A0ABP6QHN3_9ACTN</name>
<dbReference type="RefSeq" id="WP_344832604.1">
    <property type="nucleotide sequence ID" value="NZ_BAAAUV010000013.1"/>
</dbReference>
<evidence type="ECO:0000256" key="2">
    <source>
        <dbReference type="ARBA" id="ARBA00022679"/>
    </source>
</evidence>
<dbReference type="InterPro" id="IPR041698">
    <property type="entry name" value="Methyltransf_25"/>
</dbReference>
<dbReference type="PANTHER" id="PTHR43861">
    <property type="entry name" value="TRANS-ACONITATE 2-METHYLTRANSFERASE-RELATED"/>
    <property type="match status" value="1"/>
</dbReference>
<accession>A0ABP6QHN3</accession>
<reference evidence="5" key="1">
    <citation type="journal article" date="2019" name="Int. J. Syst. Evol. Microbiol.">
        <title>The Global Catalogue of Microorganisms (GCM) 10K type strain sequencing project: providing services to taxonomists for standard genome sequencing and annotation.</title>
        <authorList>
            <consortium name="The Broad Institute Genomics Platform"/>
            <consortium name="The Broad Institute Genome Sequencing Center for Infectious Disease"/>
            <person name="Wu L."/>
            <person name="Ma J."/>
        </authorList>
    </citation>
    <scope>NUCLEOTIDE SEQUENCE [LARGE SCALE GENOMIC DNA]</scope>
    <source>
        <strain evidence="5">JCM 9377</strain>
    </source>
</reference>
<sequence>MGEADYLRETRVAYDAAAARYLELYGAEFEPRALDRGMYGAFAARIPDGGAVLDVGCGPGHVTAYLRGLGLAADGVDLSPVMVKLAREARPEPGFEVAPMDALPVSDAALAGIVALYSIIHTPPEHVPGALEEFRRALAPGGHLLMAFQVTEEGTQAEEIEHKIAPAHRWPVGLMETLLRKAGFTEVARLLRDPGEGERFPRAFLLSQRTR</sequence>
<dbReference type="CDD" id="cd02440">
    <property type="entry name" value="AdoMet_MTases"/>
    <property type="match status" value="1"/>
</dbReference>
<evidence type="ECO:0000259" key="3">
    <source>
        <dbReference type="Pfam" id="PF13649"/>
    </source>
</evidence>
<keyword evidence="1 4" id="KW-0489">Methyltransferase</keyword>
<dbReference type="GO" id="GO:0008168">
    <property type="term" value="F:methyltransferase activity"/>
    <property type="evidence" value="ECO:0007669"/>
    <property type="project" value="UniProtKB-KW"/>
</dbReference>
<gene>
    <name evidence="4" type="ORF">GCM10010468_50040</name>
</gene>
<dbReference type="PANTHER" id="PTHR43861:SF1">
    <property type="entry name" value="TRANS-ACONITATE 2-METHYLTRANSFERASE"/>
    <property type="match status" value="1"/>
</dbReference>
<organism evidence="4 5">
    <name type="scientific">Actinocorallia longicatena</name>
    <dbReference type="NCBI Taxonomy" id="111803"/>
    <lineage>
        <taxon>Bacteria</taxon>
        <taxon>Bacillati</taxon>
        <taxon>Actinomycetota</taxon>
        <taxon>Actinomycetes</taxon>
        <taxon>Streptosporangiales</taxon>
        <taxon>Thermomonosporaceae</taxon>
        <taxon>Actinocorallia</taxon>
    </lineage>
</organism>
<dbReference type="InterPro" id="IPR029063">
    <property type="entry name" value="SAM-dependent_MTases_sf"/>
</dbReference>
<dbReference type="Pfam" id="PF13649">
    <property type="entry name" value="Methyltransf_25"/>
    <property type="match status" value="1"/>
</dbReference>
<protein>
    <submittedName>
        <fullName evidence="4">Class I SAM-dependent methyltransferase</fullName>
    </submittedName>
</protein>
<feature type="domain" description="Methyltransferase" evidence="3">
    <location>
        <begin position="52"/>
        <end position="142"/>
    </location>
</feature>
<keyword evidence="5" id="KW-1185">Reference proteome</keyword>
<proteinExistence type="predicted"/>
<dbReference type="EMBL" id="BAAAUV010000013">
    <property type="protein sequence ID" value="GAA3223485.1"/>
    <property type="molecule type" value="Genomic_DNA"/>
</dbReference>
<comment type="caution">
    <text evidence="4">The sequence shown here is derived from an EMBL/GenBank/DDBJ whole genome shotgun (WGS) entry which is preliminary data.</text>
</comment>
<dbReference type="Proteomes" id="UP001501237">
    <property type="component" value="Unassembled WGS sequence"/>
</dbReference>
<dbReference type="SUPFAM" id="SSF53335">
    <property type="entry name" value="S-adenosyl-L-methionine-dependent methyltransferases"/>
    <property type="match status" value="1"/>
</dbReference>
<dbReference type="GO" id="GO:0032259">
    <property type="term" value="P:methylation"/>
    <property type="evidence" value="ECO:0007669"/>
    <property type="project" value="UniProtKB-KW"/>
</dbReference>
<evidence type="ECO:0000313" key="4">
    <source>
        <dbReference type="EMBL" id="GAA3223485.1"/>
    </source>
</evidence>
<keyword evidence="2" id="KW-0808">Transferase</keyword>
<evidence type="ECO:0000313" key="5">
    <source>
        <dbReference type="Proteomes" id="UP001501237"/>
    </source>
</evidence>